<dbReference type="PANTHER" id="PTHR45947:SF3">
    <property type="entry name" value="SULFOQUINOVOSYL TRANSFERASE SQD2"/>
    <property type="match status" value="1"/>
</dbReference>
<dbReference type="InterPro" id="IPR050194">
    <property type="entry name" value="Glycosyltransferase_grp1"/>
</dbReference>
<reference evidence="5 6" key="1">
    <citation type="submission" date="2018-09" db="EMBL/GenBank/DDBJ databases">
        <title>Characterization of the phylogenetic diversity of five novel species belonging to the genus Bifidobacterium.</title>
        <authorList>
            <person name="Lugli G.A."/>
            <person name="Duranti S."/>
            <person name="Milani C."/>
        </authorList>
    </citation>
    <scope>NUCLEOTIDE SEQUENCE [LARGE SCALE GENOMIC DNA]</scope>
    <source>
        <strain evidence="5 6">2028B</strain>
    </source>
</reference>
<proteinExistence type="predicted"/>
<dbReference type="EMBL" id="QXGJ01000003">
    <property type="protein sequence ID" value="RSX51602.1"/>
    <property type="molecule type" value="Genomic_DNA"/>
</dbReference>
<evidence type="ECO:0000256" key="1">
    <source>
        <dbReference type="ARBA" id="ARBA00022676"/>
    </source>
</evidence>
<dbReference type="Pfam" id="PF13439">
    <property type="entry name" value="Glyco_transf_4"/>
    <property type="match status" value="1"/>
</dbReference>
<evidence type="ECO:0000313" key="5">
    <source>
        <dbReference type="EMBL" id="RSX51602.1"/>
    </source>
</evidence>
<gene>
    <name evidence="5" type="ORF">D2E23_0865</name>
</gene>
<dbReference type="Proteomes" id="UP000288607">
    <property type="component" value="Unassembled WGS sequence"/>
</dbReference>
<evidence type="ECO:0000259" key="4">
    <source>
        <dbReference type="Pfam" id="PF13439"/>
    </source>
</evidence>
<comment type="caution">
    <text evidence="5">The sequence shown here is derived from an EMBL/GenBank/DDBJ whole genome shotgun (WGS) entry which is preliminary data.</text>
</comment>
<organism evidence="5 6">
    <name type="scientific">Bifidobacterium callimiconis</name>
    <dbReference type="NCBI Taxonomy" id="2306973"/>
    <lineage>
        <taxon>Bacteria</taxon>
        <taxon>Bacillati</taxon>
        <taxon>Actinomycetota</taxon>
        <taxon>Actinomycetes</taxon>
        <taxon>Bifidobacteriales</taxon>
        <taxon>Bifidobacteriaceae</taxon>
        <taxon>Bifidobacterium</taxon>
    </lineage>
</organism>
<dbReference type="GO" id="GO:1901137">
    <property type="term" value="P:carbohydrate derivative biosynthetic process"/>
    <property type="evidence" value="ECO:0007669"/>
    <property type="project" value="UniProtKB-ARBA"/>
</dbReference>
<evidence type="ECO:0000313" key="6">
    <source>
        <dbReference type="Proteomes" id="UP000288607"/>
    </source>
</evidence>
<dbReference type="OrthoDB" id="9802525at2"/>
<dbReference type="RefSeq" id="WP_126029766.1">
    <property type="nucleotide sequence ID" value="NZ_QXGJ01000003.1"/>
</dbReference>
<evidence type="ECO:0000259" key="3">
    <source>
        <dbReference type="Pfam" id="PF00534"/>
    </source>
</evidence>
<protein>
    <submittedName>
        <fullName evidence="5">Glycosyl transferase</fullName>
    </submittedName>
</protein>
<keyword evidence="1" id="KW-0328">Glycosyltransferase</keyword>
<sequence length="404" mass="45816">MSPQRRTAPKSAQAAPPEQRPLTIALVLDTFGNRGNGTSNSALQFAEELERQGHAVRLVGVGAPEYRARINRVPLVSWVAAKQQMLFARPDDALFRRAFDGVDVVHIYMPFRFGRRALAVARQMGIPVTAGYHIQPENIMYSAGPLKLIPGMSSFIYRFFHHWLYGKVDHIHVPTNMTARLLREHGYQARLHVISNGYAPRFTGKSSYPATVRPPFVVIASGRLSHEKDQMTLIRALATCRHRDDIRLVIAGTGPLRRYLRLRARHMLARPADIGFHDNATMPDLLRSADLFVHPSIADLESVSVIEAMACGLPPVIAQSDLSAAQQFALTDESLFPVRDVQALADRIDWWYEHPDECARWGREYARHTRECYSVRSSVERFVAMEREAIADERRMRRMNDDAR</sequence>
<evidence type="ECO:0000256" key="2">
    <source>
        <dbReference type="ARBA" id="ARBA00022679"/>
    </source>
</evidence>
<feature type="domain" description="Glycosyl transferase family 1" evidence="3">
    <location>
        <begin position="215"/>
        <end position="364"/>
    </location>
</feature>
<keyword evidence="6" id="KW-1185">Reference proteome</keyword>
<dbReference type="GO" id="GO:0016757">
    <property type="term" value="F:glycosyltransferase activity"/>
    <property type="evidence" value="ECO:0007669"/>
    <property type="project" value="UniProtKB-KW"/>
</dbReference>
<name>A0A430FFR8_9BIFI</name>
<dbReference type="SUPFAM" id="SSF53756">
    <property type="entry name" value="UDP-Glycosyltransferase/glycogen phosphorylase"/>
    <property type="match status" value="1"/>
</dbReference>
<dbReference type="Pfam" id="PF00534">
    <property type="entry name" value="Glycos_transf_1"/>
    <property type="match status" value="1"/>
</dbReference>
<dbReference type="Gene3D" id="3.40.50.2000">
    <property type="entry name" value="Glycogen Phosphorylase B"/>
    <property type="match status" value="2"/>
</dbReference>
<dbReference type="InterPro" id="IPR001296">
    <property type="entry name" value="Glyco_trans_1"/>
</dbReference>
<dbReference type="InterPro" id="IPR028098">
    <property type="entry name" value="Glyco_trans_4-like_N"/>
</dbReference>
<feature type="domain" description="Glycosyltransferase subfamily 4-like N-terminal" evidence="4">
    <location>
        <begin position="36"/>
        <end position="198"/>
    </location>
</feature>
<dbReference type="PANTHER" id="PTHR45947">
    <property type="entry name" value="SULFOQUINOVOSYL TRANSFERASE SQD2"/>
    <property type="match status" value="1"/>
</dbReference>
<keyword evidence="2 5" id="KW-0808">Transferase</keyword>
<dbReference type="AlphaFoldDB" id="A0A430FFR8"/>
<accession>A0A430FFR8</accession>